<dbReference type="OrthoDB" id="1036575at2"/>
<reference evidence="2 3" key="1">
    <citation type="journal article" date="2003" name="Proc. Natl. Acad. Sci. U.S.A.">
        <title>The complete genome sequence of the carcinogenic bacterium Helicobacter hepaticus.</title>
        <authorList>
            <person name="Suerbaum S."/>
            <person name="Josenhans C."/>
            <person name="Sterzenbach T."/>
            <person name="Drescher B."/>
            <person name="Brandt P."/>
            <person name="Bell M."/>
            <person name="Droege M."/>
            <person name="Fartmann B."/>
            <person name="Fischer H.-P."/>
            <person name="Ge Z."/>
            <person name="Hoerster A."/>
            <person name="Holland R."/>
            <person name="Klein K."/>
            <person name="Koenig J."/>
            <person name="Macko L."/>
            <person name="Mendz G.L."/>
            <person name="Nyakatura G."/>
            <person name="Schauer D.B."/>
            <person name="Shen Z."/>
            <person name="Weber J."/>
            <person name="Frosch M."/>
            <person name="Fox J.G."/>
        </authorList>
    </citation>
    <scope>NUCLEOTIDE SEQUENCE [LARGE SCALE GENOMIC DNA]</scope>
    <source>
        <strain evidence="3">ATCC 51449 / 3B1</strain>
    </source>
</reference>
<protein>
    <recommendedName>
        <fullName evidence="1">DUF5675 domain-containing protein</fullName>
    </recommendedName>
</protein>
<accession>Q7VI41</accession>
<proteinExistence type="predicted"/>
<name>Q7VI41_HELHP</name>
<dbReference type="HOGENOM" id="CLU_123808_0_0_7"/>
<feature type="domain" description="DUF5675" evidence="1">
    <location>
        <begin position="53"/>
        <end position="166"/>
    </location>
</feature>
<gene>
    <name evidence="2" type="ordered locus">HH_0767</name>
</gene>
<dbReference type="EMBL" id="AE017125">
    <property type="protein sequence ID" value="AAP77364.1"/>
    <property type="molecule type" value="Genomic_DNA"/>
</dbReference>
<dbReference type="AlphaFoldDB" id="Q7VI41"/>
<evidence type="ECO:0000259" key="1">
    <source>
        <dbReference type="Pfam" id="PF18925"/>
    </source>
</evidence>
<sequence>MYKLLIQRTHISKLADAKGEKTTIGDATLLDSNNKVLFKYFSGENGSQSSDERGKDHRIMPRTYKLKWNFTKTAVAKNGYRNVRFDDYKELIEPKYHERYTKWGFKNVGLLLYTPMLPSFESRCIFIHIMNTGKDVEGCIGLGKGKNDMGIVDSTSAIAEFYDFVKKHGVENFEVQINEVRSSAPAGL</sequence>
<keyword evidence="3" id="KW-1185">Reference proteome</keyword>
<dbReference type="Proteomes" id="UP000002495">
    <property type="component" value="Chromosome"/>
</dbReference>
<evidence type="ECO:0000313" key="2">
    <source>
        <dbReference type="EMBL" id="AAP77364.1"/>
    </source>
</evidence>
<dbReference type="KEGG" id="hhe:HH_0767"/>
<evidence type="ECO:0000313" key="3">
    <source>
        <dbReference type="Proteomes" id="UP000002495"/>
    </source>
</evidence>
<dbReference type="STRING" id="235279.HH_0767"/>
<dbReference type="InterPro" id="IPR043732">
    <property type="entry name" value="DUF5675"/>
</dbReference>
<dbReference type="RefSeq" id="WP_011115609.1">
    <property type="nucleotide sequence ID" value="NC_004917.1"/>
</dbReference>
<dbReference type="Pfam" id="PF18925">
    <property type="entry name" value="DUF5675"/>
    <property type="match status" value="1"/>
</dbReference>
<organism evidence="2 3">
    <name type="scientific">Helicobacter hepaticus (strain ATCC 51449 / 3B1)</name>
    <dbReference type="NCBI Taxonomy" id="235279"/>
    <lineage>
        <taxon>Bacteria</taxon>
        <taxon>Pseudomonadati</taxon>
        <taxon>Campylobacterota</taxon>
        <taxon>Epsilonproteobacteria</taxon>
        <taxon>Campylobacterales</taxon>
        <taxon>Helicobacteraceae</taxon>
        <taxon>Helicobacter</taxon>
    </lineage>
</organism>